<reference evidence="2 3" key="1">
    <citation type="submission" date="2018-05" db="EMBL/GenBank/DDBJ databases">
        <title>Oceanovita maritima gen. nov., sp. nov., a marine bacterium in the family Rhodobacteraceae isolated from surface seawater of Lundu port Xiamen, China.</title>
        <authorList>
            <person name="Hetharua B.H."/>
            <person name="Min D."/>
            <person name="Liao H."/>
            <person name="Tian Y."/>
        </authorList>
    </citation>
    <scope>NUCLEOTIDE SEQUENCE [LARGE SCALE GENOMIC DNA]</scope>
    <source>
        <strain evidence="2 3">FSX-11</strain>
    </source>
</reference>
<gene>
    <name evidence="2" type="ORF">DI396_07385</name>
</gene>
<dbReference type="Pfam" id="PF13472">
    <property type="entry name" value="Lipase_GDSL_2"/>
    <property type="match status" value="1"/>
</dbReference>
<dbReference type="GO" id="GO:0004622">
    <property type="term" value="F:phosphatidylcholine lysophospholipase activity"/>
    <property type="evidence" value="ECO:0007669"/>
    <property type="project" value="TreeGrafter"/>
</dbReference>
<dbReference type="InterPro" id="IPR013830">
    <property type="entry name" value="SGNH_hydro"/>
</dbReference>
<organism evidence="2 3">
    <name type="scientific">Litorivita pollutaquae</name>
    <dbReference type="NCBI Taxonomy" id="2200892"/>
    <lineage>
        <taxon>Bacteria</taxon>
        <taxon>Pseudomonadati</taxon>
        <taxon>Pseudomonadota</taxon>
        <taxon>Alphaproteobacteria</taxon>
        <taxon>Rhodobacterales</taxon>
        <taxon>Paracoccaceae</taxon>
        <taxon>Litorivita</taxon>
    </lineage>
</organism>
<proteinExistence type="predicted"/>
<sequence>MSSRYGGLGARSKARGWIGATFCVFMVAAGLIGTRAQALDVLAFGDSLTQGYGLAERDGLVPQLSAWLDAHDAGDVRVINAGVSGDTTAGGKARIDWALTPDVDAVIVELGANDFLRGIDPAQSRANLDAVLASARRAEVEILLVGMRVPANYGAAYQAEFNAIYPELAEAYDTLYMPDFFEGLAQDVPLTSYLQADGLHPTAQGVARIVEVLGPQVLELVARARE</sequence>
<evidence type="ECO:0000313" key="2">
    <source>
        <dbReference type="EMBL" id="PYC48129.1"/>
    </source>
</evidence>
<dbReference type="SUPFAM" id="SSF52266">
    <property type="entry name" value="SGNH hydrolase"/>
    <property type="match status" value="1"/>
</dbReference>
<dbReference type="Proteomes" id="UP000248012">
    <property type="component" value="Unassembled WGS sequence"/>
</dbReference>
<comment type="caution">
    <text evidence="2">The sequence shown here is derived from an EMBL/GenBank/DDBJ whole genome shotgun (WGS) entry which is preliminary data.</text>
</comment>
<dbReference type="OrthoDB" id="9786188at2"/>
<evidence type="ECO:0000313" key="3">
    <source>
        <dbReference type="Proteomes" id="UP000248012"/>
    </source>
</evidence>
<accession>A0A2V4MRF6</accession>
<dbReference type="PANTHER" id="PTHR30383">
    <property type="entry name" value="THIOESTERASE 1/PROTEASE 1/LYSOPHOSPHOLIPASE L1"/>
    <property type="match status" value="1"/>
</dbReference>
<keyword evidence="3" id="KW-1185">Reference proteome</keyword>
<dbReference type="CDD" id="cd01822">
    <property type="entry name" value="Lysophospholipase_L1_like"/>
    <property type="match status" value="1"/>
</dbReference>
<dbReference type="InterPro" id="IPR051532">
    <property type="entry name" value="Ester_Hydrolysis_Enzymes"/>
</dbReference>
<dbReference type="Gene3D" id="3.40.50.1110">
    <property type="entry name" value="SGNH hydrolase"/>
    <property type="match status" value="1"/>
</dbReference>
<dbReference type="RefSeq" id="WP_110795780.1">
    <property type="nucleotide sequence ID" value="NZ_KZ826483.1"/>
</dbReference>
<dbReference type="PANTHER" id="PTHR30383:SF24">
    <property type="entry name" value="THIOESTERASE 1_PROTEASE 1_LYSOPHOSPHOLIPASE L1"/>
    <property type="match status" value="1"/>
</dbReference>
<protein>
    <submittedName>
        <fullName evidence="2">Arylesterase</fullName>
    </submittedName>
</protein>
<evidence type="ECO:0000259" key="1">
    <source>
        <dbReference type="Pfam" id="PF13472"/>
    </source>
</evidence>
<dbReference type="EMBL" id="QFVT01000004">
    <property type="protein sequence ID" value="PYC48129.1"/>
    <property type="molecule type" value="Genomic_DNA"/>
</dbReference>
<name>A0A2V4MRF6_9RHOB</name>
<feature type="domain" description="SGNH hydrolase-type esterase" evidence="1">
    <location>
        <begin position="43"/>
        <end position="207"/>
    </location>
</feature>
<dbReference type="InterPro" id="IPR036514">
    <property type="entry name" value="SGNH_hydro_sf"/>
</dbReference>
<dbReference type="AlphaFoldDB" id="A0A2V4MRF6"/>